<dbReference type="Proteomes" id="UP001327560">
    <property type="component" value="Chromosome 1"/>
</dbReference>
<dbReference type="PANTHER" id="PTHR31717:SF142">
    <property type="entry name" value="B-BOX DOMAIN PROTEIN 30-RELATED"/>
    <property type="match status" value="1"/>
</dbReference>
<keyword evidence="5" id="KW-0732">Signal</keyword>
<dbReference type="EMBL" id="CP136890">
    <property type="protein sequence ID" value="WOK95005.1"/>
    <property type="molecule type" value="Genomic_DNA"/>
</dbReference>
<dbReference type="PANTHER" id="PTHR31717">
    <property type="entry name" value="ZINC FINGER PROTEIN CONSTANS-LIKE 10"/>
    <property type="match status" value="1"/>
</dbReference>
<evidence type="ECO:0000256" key="1">
    <source>
        <dbReference type="ARBA" id="ARBA00022723"/>
    </source>
</evidence>
<organism evidence="7 8">
    <name type="scientific">Canna indica</name>
    <name type="common">Indian-shot</name>
    <dbReference type="NCBI Taxonomy" id="4628"/>
    <lineage>
        <taxon>Eukaryota</taxon>
        <taxon>Viridiplantae</taxon>
        <taxon>Streptophyta</taxon>
        <taxon>Embryophyta</taxon>
        <taxon>Tracheophyta</taxon>
        <taxon>Spermatophyta</taxon>
        <taxon>Magnoliopsida</taxon>
        <taxon>Liliopsida</taxon>
        <taxon>Zingiberales</taxon>
        <taxon>Cannaceae</taxon>
        <taxon>Canna</taxon>
    </lineage>
</organism>
<gene>
    <name evidence="7" type="ORF">Cni_G03710</name>
</gene>
<evidence type="ECO:0000256" key="4">
    <source>
        <dbReference type="SAM" id="MobiDB-lite"/>
    </source>
</evidence>
<dbReference type="InterPro" id="IPR000315">
    <property type="entry name" value="Znf_B-box"/>
</dbReference>
<dbReference type="AlphaFoldDB" id="A0AAQ3Q3B1"/>
<feature type="signal peptide" evidence="5">
    <location>
        <begin position="1"/>
        <end position="17"/>
    </location>
</feature>
<evidence type="ECO:0000256" key="3">
    <source>
        <dbReference type="ARBA" id="ARBA00022833"/>
    </source>
</evidence>
<dbReference type="InterPro" id="IPR049808">
    <property type="entry name" value="CONSTANS-like_Bbox1"/>
</dbReference>
<keyword evidence="2" id="KW-0863">Zinc-finger</keyword>
<proteinExistence type="predicted"/>
<protein>
    <recommendedName>
        <fullName evidence="6">B box-type domain-containing protein</fullName>
    </recommendedName>
</protein>
<dbReference type="CDD" id="cd19821">
    <property type="entry name" value="Bbox1_BBX-like"/>
    <property type="match status" value="1"/>
</dbReference>
<feature type="compositionally biased region" description="Low complexity" evidence="4">
    <location>
        <begin position="87"/>
        <end position="104"/>
    </location>
</feature>
<dbReference type="GO" id="GO:0008270">
    <property type="term" value="F:zinc ion binding"/>
    <property type="evidence" value="ECO:0007669"/>
    <property type="project" value="UniProtKB-KW"/>
</dbReference>
<evidence type="ECO:0000256" key="2">
    <source>
        <dbReference type="ARBA" id="ARBA00022771"/>
    </source>
</evidence>
<feature type="compositionally biased region" description="Basic residues" evidence="4">
    <location>
        <begin position="107"/>
        <end position="118"/>
    </location>
</feature>
<dbReference type="SMART" id="SM00336">
    <property type="entry name" value="BBOX"/>
    <property type="match status" value="1"/>
</dbReference>
<reference evidence="7 8" key="1">
    <citation type="submission" date="2023-10" db="EMBL/GenBank/DDBJ databases">
        <title>Chromosome-scale genome assembly provides insights into flower coloration mechanisms of Canna indica.</title>
        <authorList>
            <person name="Li C."/>
        </authorList>
    </citation>
    <scope>NUCLEOTIDE SEQUENCE [LARGE SCALE GENOMIC DNA]</scope>
    <source>
        <tissue evidence="7">Flower</tissue>
    </source>
</reference>
<evidence type="ECO:0000259" key="6">
    <source>
        <dbReference type="SMART" id="SM00336"/>
    </source>
</evidence>
<sequence length="223" mass="24076">MQLCALCGAAAFLYCDSDVAFLCWACDAAVHGANFLVARHVRLVACNACLSIDADRCVTGAGSPPSTSLCRSCSQPSPPPPPRRAESSSPSSSSRHTAEPSAAPRPAPRRRKCSQKARPRYPHMRAFLELESLSRRMGLRSERGFAATAMRALAACGSAIDALPERVAHVAALWYAIKLFARRKKLGRSSIVEALRRLVARSRVPARLIVMAESKIARAAAHR</sequence>
<keyword evidence="1" id="KW-0479">Metal-binding</keyword>
<keyword evidence="3" id="KW-0862">Zinc</keyword>
<evidence type="ECO:0000313" key="7">
    <source>
        <dbReference type="EMBL" id="WOK95005.1"/>
    </source>
</evidence>
<feature type="chain" id="PRO_5042951023" description="B box-type domain-containing protein" evidence="5">
    <location>
        <begin position="18"/>
        <end position="223"/>
    </location>
</feature>
<feature type="region of interest" description="Disordered" evidence="4">
    <location>
        <begin position="63"/>
        <end position="118"/>
    </location>
</feature>
<evidence type="ECO:0000313" key="8">
    <source>
        <dbReference type="Proteomes" id="UP001327560"/>
    </source>
</evidence>
<evidence type="ECO:0000256" key="5">
    <source>
        <dbReference type="SAM" id="SignalP"/>
    </source>
</evidence>
<accession>A0AAQ3Q3B1</accession>
<keyword evidence="8" id="KW-1185">Reference proteome</keyword>
<name>A0AAQ3Q3B1_9LILI</name>
<feature type="domain" description="B box-type" evidence="6">
    <location>
        <begin position="1"/>
        <end position="45"/>
    </location>
</feature>